<dbReference type="Pfam" id="PF12800">
    <property type="entry name" value="Fer4_4"/>
    <property type="match status" value="1"/>
</dbReference>
<evidence type="ECO:0000256" key="3">
    <source>
        <dbReference type="ARBA" id="ARBA00023002"/>
    </source>
</evidence>
<dbReference type="PROSITE" id="PS51379">
    <property type="entry name" value="4FE4S_FER_2"/>
    <property type="match status" value="2"/>
</dbReference>
<dbReference type="SUPFAM" id="SSF54862">
    <property type="entry name" value="4Fe-4S ferredoxins"/>
    <property type="match status" value="2"/>
</dbReference>
<dbReference type="GeneID" id="56037086"/>
<keyword evidence="4" id="KW-0408">Iron</keyword>
<organism evidence="8 9">
    <name type="scientific">Halorarum salinum</name>
    <dbReference type="NCBI Taxonomy" id="2743089"/>
    <lineage>
        <taxon>Archaea</taxon>
        <taxon>Methanobacteriati</taxon>
        <taxon>Methanobacteriota</taxon>
        <taxon>Stenosarchaea group</taxon>
        <taxon>Halobacteria</taxon>
        <taxon>Halobacteriales</taxon>
        <taxon>Haloferacaceae</taxon>
        <taxon>Halorarum</taxon>
    </lineage>
</organism>
<dbReference type="InterPro" id="IPR017900">
    <property type="entry name" value="4Fe4S_Fe_S_CS"/>
</dbReference>
<dbReference type="GO" id="GO:0046872">
    <property type="term" value="F:metal ion binding"/>
    <property type="evidence" value="ECO:0007669"/>
    <property type="project" value="UniProtKB-KW"/>
</dbReference>
<dbReference type="EMBL" id="CP058579">
    <property type="protein sequence ID" value="QLG61395.1"/>
    <property type="molecule type" value="Genomic_DNA"/>
</dbReference>
<accession>A0A7D5LAB8</accession>
<dbReference type="InterPro" id="IPR003813">
    <property type="entry name" value="MvhD/FlpD"/>
</dbReference>
<evidence type="ECO:0000256" key="1">
    <source>
        <dbReference type="ARBA" id="ARBA00022485"/>
    </source>
</evidence>
<dbReference type="Pfam" id="PF02662">
    <property type="entry name" value="FlpD"/>
    <property type="match status" value="1"/>
</dbReference>
<keyword evidence="1" id="KW-0004">4Fe-4S</keyword>
<evidence type="ECO:0000313" key="8">
    <source>
        <dbReference type="EMBL" id="QLG61395.1"/>
    </source>
</evidence>
<dbReference type="InterPro" id="IPR050572">
    <property type="entry name" value="Fe-S_Ferredoxin"/>
</dbReference>
<dbReference type="RefSeq" id="WP_179267980.1">
    <property type="nucleotide sequence ID" value="NZ_CP058579.1"/>
</dbReference>
<evidence type="ECO:0000256" key="5">
    <source>
        <dbReference type="ARBA" id="ARBA00023014"/>
    </source>
</evidence>
<dbReference type="PANTHER" id="PTHR43687">
    <property type="entry name" value="ADENYLYLSULFATE REDUCTASE, BETA SUBUNIT"/>
    <property type="match status" value="1"/>
</dbReference>
<keyword evidence="9" id="KW-1185">Reference proteome</keyword>
<evidence type="ECO:0000256" key="2">
    <source>
        <dbReference type="ARBA" id="ARBA00022723"/>
    </source>
</evidence>
<dbReference type="Gene3D" id="3.30.70.20">
    <property type="match status" value="2"/>
</dbReference>
<dbReference type="InterPro" id="IPR017896">
    <property type="entry name" value="4Fe4S_Fe-S-bd"/>
</dbReference>
<keyword evidence="3" id="KW-0560">Oxidoreductase</keyword>
<dbReference type="PANTHER" id="PTHR43687:SF4">
    <property type="entry name" value="BLR5484 PROTEIN"/>
    <property type="match status" value="1"/>
</dbReference>
<dbReference type="Pfam" id="PF00037">
    <property type="entry name" value="Fer4"/>
    <property type="match status" value="1"/>
</dbReference>
<dbReference type="AlphaFoldDB" id="A0A7D5LAB8"/>
<sequence>MNTGAFACACGGTCDVDLEAVREGVRDVEVAASSRLLCRDGLDSMAHVIDEYDLDQLLVTAVDGGCKDRIRAVAEEQGLHPDATAFVDHREGAAWVHDGPEATDKVARLLNAANAGLRAEAVSRTVSRDAGERVAVIGDPETAATLSDTADVTLVADGRDFSGADGLGDVTVERGRVTAVEGSFGGFELTLAARVTDDCIGCMECVREGPEGKVTARPVDVDPDAPGGEWVDVCPTDAIDLDGVTRRLSVDQVIHPAGDSGARGGRVGYYTGPVDGATIAAVESHLGGVEKPEFLDLEMDVCAAGASSQEGCTACTDACPHDAVDRPAVDRVEFDPIACQNCGACTSACPTGATMLREPSNERIAREVEASLRTEESGGWLPWRGSEGIGTPVVAFVCSERARERLREYGRRAARGEDGRYPPVLPVSVNCTDTVGEPHVVHALAAGADGVAVVGCGDACLHSGPDPKAALVERCNRATADLGLGERVAFLAPGDDPAAFAAELAGFVDGLDDSPVPAGEHEATGRIDEPTAGGVGGSPAVQADGGRPNPTFDGHGWTLESVRTILRHVDPERDVIRGLSDFGSMEVSDACNLTPTCSNLCPTDAVRRTDGGNLEFNHELCVNCGLCEEGCPETAITMRDGLDLSLLPERRDGDPWVTVHDGEMLECVRCGEPFTSVGSAEKVQAEVGDLVEGVVPGGEHSVFEYCGDCRTSLLFGGGAGR</sequence>
<feature type="domain" description="4Fe-4S ferredoxin-type" evidence="7">
    <location>
        <begin position="612"/>
        <end position="641"/>
    </location>
</feature>
<dbReference type="KEGG" id="halu:HUG12_06465"/>
<feature type="compositionally biased region" description="Basic and acidic residues" evidence="6">
    <location>
        <begin position="519"/>
        <end position="529"/>
    </location>
</feature>
<keyword evidence="5" id="KW-0411">Iron-sulfur</keyword>
<evidence type="ECO:0000259" key="7">
    <source>
        <dbReference type="PROSITE" id="PS51379"/>
    </source>
</evidence>
<evidence type="ECO:0000313" key="9">
    <source>
        <dbReference type="Proteomes" id="UP000509626"/>
    </source>
</evidence>
<name>A0A7D5LAB8_9EURY</name>
<feature type="domain" description="4Fe-4S ferredoxin-type" evidence="7">
    <location>
        <begin position="330"/>
        <end position="359"/>
    </location>
</feature>
<evidence type="ECO:0000256" key="6">
    <source>
        <dbReference type="SAM" id="MobiDB-lite"/>
    </source>
</evidence>
<dbReference type="GO" id="GO:0016491">
    <property type="term" value="F:oxidoreductase activity"/>
    <property type="evidence" value="ECO:0007669"/>
    <property type="project" value="UniProtKB-KW"/>
</dbReference>
<feature type="region of interest" description="Disordered" evidence="6">
    <location>
        <begin position="517"/>
        <end position="548"/>
    </location>
</feature>
<keyword evidence="2" id="KW-0479">Metal-binding</keyword>
<protein>
    <submittedName>
        <fullName evidence="8">Hydrogenase iron-sulfur subunit</fullName>
    </submittedName>
</protein>
<proteinExistence type="predicted"/>
<dbReference type="PROSITE" id="PS00198">
    <property type="entry name" value="4FE4S_FER_1"/>
    <property type="match status" value="2"/>
</dbReference>
<reference evidence="8 9" key="1">
    <citation type="submission" date="2020-06" db="EMBL/GenBank/DDBJ databases">
        <title>NJ-3-1, isolated from saline soil.</title>
        <authorList>
            <person name="Cui H.L."/>
            <person name="Shi X."/>
        </authorList>
    </citation>
    <scope>NUCLEOTIDE SEQUENCE [LARGE SCALE GENOMIC DNA]</scope>
    <source>
        <strain evidence="8 9">NJ-3-1</strain>
    </source>
</reference>
<dbReference type="Pfam" id="PF12838">
    <property type="entry name" value="Fer4_7"/>
    <property type="match status" value="1"/>
</dbReference>
<dbReference type="OrthoDB" id="23478at2157"/>
<gene>
    <name evidence="8" type="ORF">HUG12_06465</name>
</gene>
<dbReference type="GO" id="GO:0051539">
    <property type="term" value="F:4 iron, 4 sulfur cluster binding"/>
    <property type="evidence" value="ECO:0007669"/>
    <property type="project" value="UniProtKB-KW"/>
</dbReference>
<dbReference type="Proteomes" id="UP000509626">
    <property type="component" value="Chromosome"/>
</dbReference>
<evidence type="ECO:0000256" key="4">
    <source>
        <dbReference type="ARBA" id="ARBA00023004"/>
    </source>
</evidence>